<sequence length="262" mass="29340">MFRELRILSLFTNETKWKLELLKTAGKGPLFMQTLLEGIDSNSREAELNQQVCRAHANLHNFVTDSANKVVELALLDPPQTLQPAIPTSPESLSIFTDPQAQLSPQAHLSPQTPQPAIPTSTVSPSLITDPQQTLQQYDSTSLQYHSLVTDPQQTLQQYDSTSLQYPTDASAYSSLQTLQQYDSTSLKYPTDAFAYHDQTSMPPTSVATLRKQEEINELKRLEEALLDDSEHISESPETLNEWWENCYPELAKIGDDSGDLS</sequence>
<evidence type="ECO:0000313" key="3">
    <source>
        <dbReference type="Proteomes" id="UP000694240"/>
    </source>
</evidence>
<evidence type="ECO:0000256" key="1">
    <source>
        <dbReference type="SAM" id="MobiDB-lite"/>
    </source>
</evidence>
<proteinExistence type="predicted"/>
<feature type="region of interest" description="Disordered" evidence="1">
    <location>
        <begin position="103"/>
        <end position="127"/>
    </location>
</feature>
<reference evidence="2 3" key="1">
    <citation type="submission" date="2020-12" db="EMBL/GenBank/DDBJ databases">
        <title>Concerted genomic and epigenomic changes stabilize Arabidopsis allopolyploids.</title>
        <authorList>
            <person name="Chen Z."/>
        </authorList>
    </citation>
    <scope>NUCLEOTIDE SEQUENCE [LARGE SCALE GENOMIC DNA]</scope>
    <source>
        <strain evidence="2">Allo738</strain>
        <tissue evidence="2">Leaf</tissue>
    </source>
</reference>
<gene>
    <name evidence="2" type="ORF">ISN45_Aa05g018630</name>
</gene>
<dbReference type="AlphaFoldDB" id="A0A8T1ZLP1"/>
<evidence type="ECO:0000313" key="2">
    <source>
        <dbReference type="EMBL" id="KAG7560322.1"/>
    </source>
</evidence>
<protein>
    <submittedName>
        <fullName evidence="2">Uncharacterized protein</fullName>
    </submittedName>
</protein>
<keyword evidence="3" id="KW-1185">Reference proteome</keyword>
<feature type="compositionally biased region" description="Polar residues" evidence="1">
    <location>
        <begin position="103"/>
        <end position="112"/>
    </location>
</feature>
<dbReference type="Proteomes" id="UP000694240">
    <property type="component" value="Chromosome 10"/>
</dbReference>
<dbReference type="EMBL" id="JAEFBK010000010">
    <property type="protein sequence ID" value="KAG7560322.1"/>
    <property type="molecule type" value="Genomic_DNA"/>
</dbReference>
<comment type="caution">
    <text evidence="2">The sequence shown here is derived from an EMBL/GenBank/DDBJ whole genome shotgun (WGS) entry which is preliminary data.</text>
</comment>
<organism evidence="2 3">
    <name type="scientific">Arabidopsis thaliana x Arabidopsis arenosa</name>
    <dbReference type="NCBI Taxonomy" id="1240361"/>
    <lineage>
        <taxon>Eukaryota</taxon>
        <taxon>Viridiplantae</taxon>
        <taxon>Streptophyta</taxon>
        <taxon>Embryophyta</taxon>
        <taxon>Tracheophyta</taxon>
        <taxon>Spermatophyta</taxon>
        <taxon>Magnoliopsida</taxon>
        <taxon>eudicotyledons</taxon>
        <taxon>Gunneridae</taxon>
        <taxon>Pentapetalae</taxon>
        <taxon>rosids</taxon>
        <taxon>malvids</taxon>
        <taxon>Brassicales</taxon>
        <taxon>Brassicaceae</taxon>
        <taxon>Camelineae</taxon>
        <taxon>Arabidopsis</taxon>
    </lineage>
</organism>
<name>A0A8T1ZLP1_9BRAS</name>
<feature type="compositionally biased region" description="Polar residues" evidence="1">
    <location>
        <begin position="118"/>
        <end position="127"/>
    </location>
</feature>
<accession>A0A8T1ZLP1</accession>